<dbReference type="AlphaFoldDB" id="X0QRJ8"/>
<dbReference type="InterPro" id="IPR012675">
    <property type="entry name" value="Beta-grasp_dom_sf"/>
</dbReference>
<dbReference type="InterPro" id="IPR016155">
    <property type="entry name" value="Mopterin_synth/thiamin_S_b"/>
</dbReference>
<dbReference type="SUPFAM" id="SSF54285">
    <property type="entry name" value="MoaD/ThiS"/>
    <property type="match status" value="1"/>
</dbReference>
<dbReference type="InterPro" id="IPR010035">
    <property type="entry name" value="Thi_S"/>
</dbReference>
<reference evidence="1 2" key="1">
    <citation type="journal article" date="2015" name="Genome Announc.">
        <title>Expanding the biotechnology potential of lactobacilli through comparative genomics of 213 strains and associated genera.</title>
        <authorList>
            <person name="Sun Z."/>
            <person name="Harris H.M."/>
            <person name="McCann A."/>
            <person name="Guo C."/>
            <person name="Argimon S."/>
            <person name="Zhang W."/>
            <person name="Yang X."/>
            <person name="Jeffery I.B."/>
            <person name="Cooney J.C."/>
            <person name="Kagawa T.F."/>
            <person name="Liu W."/>
            <person name="Song Y."/>
            <person name="Salvetti E."/>
            <person name="Wrobel A."/>
            <person name="Rasinkangas P."/>
            <person name="Parkhill J."/>
            <person name="Rea M.C."/>
            <person name="O'Sullivan O."/>
            <person name="Ritari J."/>
            <person name="Douillard F.P."/>
            <person name="Paul Ross R."/>
            <person name="Yang R."/>
            <person name="Briner A.E."/>
            <person name="Felis G.E."/>
            <person name="de Vos W.M."/>
            <person name="Barrangou R."/>
            <person name="Klaenhammer T.R."/>
            <person name="Caufield P.W."/>
            <person name="Cui Y."/>
            <person name="Zhang H."/>
            <person name="O'Toole P.W."/>
        </authorList>
    </citation>
    <scope>NUCLEOTIDE SEQUENCE [LARGE SCALE GENOMIC DNA]</scope>
    <source>
        <strain evidence="1 2">DSM 18527</strain>
    </source>
</reference>
<dbReference type="CDD" id="cd00565">
    <property type="entry name" value="Ubl_ThiS"/>
    <property type="match status" value="1"/>
</dbReference>
<protein>
    <recommendedName>
        <fullName evidence="3">Thiamine biosynthesis protein ThiS</fullName>
    </recommendedName>
</protein>
<dbReference type="STRING" id="1423734.FC83_GL000568"/>
<dbReference type="Gene3D" id="3.10.20.30">
    <property type="match status" value="1"/>
</dbReference>
<dbReference type="OrthoDB" id="9798559at2"/>
<sequence length="65" mass="6998">MVIVNGQTETGIVGQTITEFLTQRGAPLENIVVERNGDIVHRADFDVTLVAENDKLELISFVGGG</sequence>
<dbReference type="InterPro" id="IPR003749">
    <property type="entry name" value="ThiS/MoaD-like"/>
</dbReference>
<dbReference type="EMBL" id="AZGA01000074">
    <property type="protein sequence ID" value="KRM31886.1"/>
    <property type="molecule type" value="Genomic_DNA"/>
</dbReference>
<dbReference type="RefSeq" id="WP_035455067.1">
    <property type="nucleotide sequence ID" value="NZ_AZGA01000074.1"/>
</dbReference>
<dbReference type="NCBIfam" id="TIGR01683">
    <property type="entry name" value="thiS"/>
    <property type="match status" value="1"/>
</dbReference>
<accession>X0QRJ8</accession>
<proteinExistence type="predicted"/>
<gene>
    <name evidence="1" type="ORF">FC83_GL000568</name>
</gene>
<evidence type="ECO:0008006" key="3">
    <source>
        <dbReference type="Google" id="ProtNLM"/>
    </source>
</evidence>
<organism evidence="1 2">
    <name type="scientific">Agrilactobacillus composti DSM 18527 = JCM 14202</name>
    <dbReference type="NCBI Taxonomy" id="1423734"/>
    <lineage>
        <taxon>Bacteria</taxon>
        <taxon>Bacillati</taxon>
        <taxon>Bacillota</taxon>
        <taxon>Bacilli</taxon>
        <taxon>Lactobacillales</taxon>
        <taxon>Lactobacillaceae</taxon>
        <taxon>Agrilactobacillus</taxon>
    </lineage>
</organism>
<name>X0QRJ8_9LACO</name>
<dbReference type="PATRIC" id="fig|1423734.3.peg.574"/>
<evidence type="ECO:0000313" key="1">
    <source>
        <dbReference type="EMBL" id="KRM31886.1"/>
    </source>
</evidence>
<dbReference type="PANTHER" id="PTHR34472:SF1">
    <property type="entry name" value="SULFUR CARRIER PROTEIN THIS"/>
    <property type="match status" value="1"/>
</dbReference>
<comment type="caution">
    <text evidence="1">The sequence shown here is derived from an EMBL/GenBank/DDBJ whole genome shotgun (WGS) entry which is preliminary data.</text>
</comment>
<evidence type="ECO:0000313" key="2">
    <source>
        <dbReference type="Proteomes" id="UP000051236"/>
    </source>
</evidence>
<keyword evidence="2" id="KW-1185">Reference proteome</keyword>
<dbReference type="Proteomes" id="UP000051236">
    <property type="component" value="Unassembled WGS sequence"/>
</dbReference>
<dbReference type="PANTHER" id="PTHR34472">
    <property type="entry name" value="SULFUR CARRIER PROTEIN THIS"/>
    <property type="match status" value="1"/>
</dbReference>
<dbReference type="Pfam" id="PF02597">
    <property type="entry name" value="ThiS"/>
    <property type="match status" value="1"/>
</dbReference>
<dbReference type="eggNOG" id="COG2104">
    <property type="taxonomic scope" value="Bacteria"/>
</dbReference>